<dbReference type="GO" id="GO:0009244">
    <property type="term" value="P:lipopolysaccharide core region biosynthetic process"/>
    <property type="evidence" value="ECO:0007669"/>
    <property type="project" value="TreeGrafter"/>
</dbReference>
<dbReference type="InterPro" id="IPR051199">
    <property type="entry name" value="LPS_LOS_Heptosyltrfase"/>
</dbReference>
<sequence>MRKILIIAPSWVGDCMLMQPMLSRLKQRHPDAIIDVLAPPWTEKLLRQIPEIHDVLINPFPHGDLGLLARRRFGMQLRDAQYDQAIVLPNSWKSALVPYFADIPWRTGFVGEKRYGLLNDARKLSKKKLPLMVERFAQLAEAPGDAIARPLPSPKLMASDTQREQALAKFELSLDRPVAVFCPGAEYGPAKRWPPQYYAELAQYLRTQGYAVWLVGSAKDKEVADKIVALGNEPCRNLCGVTDLGEAIALLSCADLVVSNDSGLMHIAAALDRPLLAIFGSSSPQFTPPLSNNAQVLKLDLACSPCFKRECPLGHFNCMIKLPPKEVARHIPIHSQHQS</sequence>
<reference evidence="6" key="1">
    <citation type="submission" date="2016-10" db="EMBL/GenBank/DDBJ databases">
        <title>Sequence of Gallionella enrichment culture.</title>
        <authorList>
            <person name="Poehlein A."/>
            <person name="Muehling M."/>
            <person name="Daniel R."/>
        </authorList>
    </citation>
    <scope>NUCLEOTIDE SEQUENCE</scope>
</reference>
<dbReference type="CDD" id="cd03789">
    <property type="entry name" value="GT9_LPS_heptosyltransferase"/>
    <property type="match status" value="1"/>
</dbReference>
<dbReference type="GO" id="GO:0008713">
    <property type="term" value="F:ADP-heptose-lipopolysaccharide heptosyltransferase activity"/>
    <property type="evidence" value="ECO:0007669"/>
    <property type="project" value="UniProtKB-EC"/>
</dbReference>
<evidence type="ECO:0000256" key="1">
    <source>
        <dbReference type="ARBA" id="ARBA00022676"/>
    </source>
</evidence>
<dbReference type="NCBIfam" id="TIGR02195">
    <property type="entry name" value="heptsyl_trn_II"/>
    <property type="match status" value="1"/>
</dbReference>
<dbReference type="AlphaFoldDB" id="A0A1J5S892"/>
<evidence type="ECO:0000256" key="2">
    <source>
        <dbReference type="ARBA" id="ARBA00022679"/>
    </source>
</evidence>
<protein>
    <recommendedName>
        <fullName evidence="4">lipopolysaccharide heptosyltransferase II</fullName>
        <ecNumber evidence="4">2.4.99.24</ecNumber>
    </recommendedName>
</protein>
<dbReference type="Gene3D" id="3.40.50.2000">
    <property type="entry name" value="Glycogen Phosphorylase B"/>
    <property type="match status" value="2"/>
</dbReference>
<name>A0A1J5S892_9ZZZZ</name>
<dbReference type="GO" id="GO:0005829">
    <property type="term" value="C:cytosol"/>
    <property type="evidence" value="ECO:0007669"/>
    <property type="project" value="TreeGrafter"/>
</dbReference>
<dbReference type="SUPFAM" id="SSF53756">
    <property type="entry name" value="UDP-Glycosyltransferase/glycogen phosphorylase"/>
    <property type="match status" value="1"/>
</dbReference>
<gene>
    <name evidence="6" type="primary">rfaF_14</name>
    <name evidence="6" type="ORF">GALL_215260</name>
</gene>
<dbReference type="Pfam" id="PF01075">
    <property type="entry name" value="Glyco_transf_9"/>
    <property type="match status" value="1"/>
</dbReference>
<dbReference type="PANTHER" id="PTHR30160">
    <property type="entry name" value="TETRAACYLDISACCHARIDE 4'-KINASE-RELATED"/>
    <property type="match status" value="1"/>
</dbReference>
<dbReference type="EC" id="2.4.99.24" evidence="4"/>
<evidence type="ECO:0000313" key="6">
    <source>
        <dbReference type="EMBL" id="OIQ96485.1"/>
    </source>
</evidence>
<dbReference type="FunFam" id="3.40.50.2000:FF:000023">
    <property type="entry name" value="ADP-heptose--LPS heptosyltransferase II"/>
    <property type="match status" value="1"/>
</dbReference>
<evidence type="ECO:0000256" key="4">
    <source>
        <dbReference type="ARBA" id="ARBA00044042"/>
    </source>
</evidence>
<dbReference type="PANTHER" id="PTHR30160:SF7">
    <property type="entry name" value="ADP-HEPTOSE--LPS HEPTOSYLTRANSFERASE 2"/>
    <property type="match status" value="1"/>
</dbReference>
<comment type="catalytic activity">
    <reaction evidence="5">
        <text>an L-alpha-D-Hep-(1-&gt;5)-[alpha-Kdo-(2-&gt;4)]-alpha-Kdo-(2-&gt;6)-lipid A + ADP-L-glycero-beta-D-manno-heptose = an L-alpha-D-Hep-(1-&gt;3)-L-alpha-D-Hep-(1-&gt;5)-[alpha-Kdo-(2-&gt;4)]-alpha-Kdo-(2-&gt;6)-lipid A + ADP + H(+)</text>
        <dbReference type="Rhea" id="RHEA:74071"/>
        <dbReference type="ChEBI" id="CHEBI:15378"/>
        <dbReference type="ChEBI" id="CHEBI:61506"/>
        <dbReference type="ChEBI" id="CHEBI:193068"/>
        <dbReference type="ChEBI" id="CHEBI:193069"/>
        <dbReference type="ChEBI" id="CHEBI:456216"/>
        <dbReference type="EC" id="2.4.99.24"/>
    </reaction>
</comment>
<accession>A0A1J5S892</accession>
<evidence type="ECO:0000256" key="5">
    <source>
        <dbReference type="ARBA" id="ARBA00047503"/>
    </source>
</evidence>
<comment type="similarity">
    <text evidence="3">Belongs to the glycosyltransferase 9 family.</text>
</comment>
<dbReference type="InterPro" id="IPR011910">
    <property type="entry name" value="RfaF"/>
</dbReference>
<keyword evidence="1" id="KW-0328">Glycosyltransferase</keyword>
<dbReference type="InterPro" id="IPR002201">
    <property type="entry name" value="Glyco_trans_9"/>
</dbReference>
<dbReference type="EMBL" id="MLJW01000148">
    <property type="protein sequence ID" value="OIQ96485.1"/>
    <property type="molecule type" value="Genomic_DNA"/>
</dbReference>
<evidence type="ECO:0000256" key="3">
    <source>
        <dbReference type="ARBA" id="ARBA00043995"/>
    </source>
</evidence>
<keyword evidence="2 6" id="KW-0808">Transferase</keyword>
<organism evidence="6">
    <name type="scientific">mine drainage metagenome</name>
    <dbReference type="NCBI Taxonomy" id="410659"/>
    <lineage>
        <taxon>unclassified sequences</taxon>
        <taxon>metagenomes</taxon>
        <taxon>ecological metagenomes</taxon>
    </lineage>
</organism>
<comment type="caution">
    <text evidence="6">The sequence shown here is derived from an EMBL/GenBank/DDBJ whole genome shotgun (WGS) entry which is preliminary data.</text>
</comment>
<proteinExistence type="inferred from homology"/>